<dbReference type="InterPro" id="IPR000757">
    <property type="entry name" value="Beta-glucanase-like"/>
</dbReference>
<protein>
    <submittedName>
        <fullName evidence="4">Glycosyl hydrolase family protein</fullName>
    </submittedName>
</protein>
<dbReference type="Proteomes" id="UP000272117">
    <property type="component" value="Unassembled WGS sequence"/>
</dbReference>
<dbReference type="InterPro" id="IPR008979">
    <property type="entry name" value="Galactose-bd-like_sf"/>
</dbReference>
<dbReference type="InterPro" id="IPR050546">
    <property type="entry name" value="Glycosyl_Hydrlase_16"/>
</dbReference>
<evidence type="ECO:0000256" key="1">
    <source>
        <dbReference type="ARBA" id="ARBA00006865"/>
    </source>
</evidence>
<keyword evidence="5" id="KW-1185">Reference proteome</keyword>
<proteinExistence type="inferred from homology"/>
<keyword evidence="4" id="KW-0378">Hydrolase</keyword>
<dbReference type="PROSITE" id="PS51762">
    <property type="entry name" value="GH16_2"/>
    <property type="match status" value="1"/>
</dbReference>
<name>A0A3M9MZY5_9BACT</name>
<dbReference type="SUPFAM" id="SSF49785">
    <property type="entry name" value="Galactose-binding domain-like"/>
    <property type="match status" value="1"/>
</dbReference>
<dbReference type="Gene3D" id="2.60.120.200">
    <property type="match status" value="1"/>
</dbReference>
<comment type="caution">
    <text evidence="4">The sequence shown here is derived from an EMBL/GenBank/DDBJ whole genome shotgun (WGS) entry which is preliminary data.</text>
</comment>
<comment type="similarity">
    <text evidence="1">Belongs to the glycosyl hydrolase 16 family.</text>
</comment>
<dbReference type="GO" id="GO:0005975">
    <property type="term" value="P:carbohydrate metabolic process"/>
    <property type="evidence" value="ECO:0007669"/>
    <property type="project" value="InterPro"/>
</dbReference>
<sequence>MAKRYTLHLKSASLNALGSLGLLLALSGSSQAQTVVWEENFNGPAINTNNWSFEVGDGCNKNLCGWGNNELQYYTDRPENARIENGNLIIEARREAYQTRQFTSARLKTEGKVQFKYGTVEARIKVPDLRNGLWPALWTLGTVGGGWPRNGEIDILEMGINAAIQAGLTNKRVGAAVHWEHNNQQADYGTHFDHAADLSNDYHLYKMVWTSSSIKIYVDNKEFFAFNISGAAASDLEEFHNPHFLLLNLAVGGNYPGITSPSGITAPLPAKMYIDYIKLYQNSGDDISTGPDPIPATGNYGIYTETTPTSSKLSFEGDGELFLWEGTLSAITSPAPTAAEGTQVIAVKETGNKGWFGFGISNKPKNLSAFAANGSLRFNAKTTSTGTFKVGIKSGEVESWVEIPNSGEQFGLARDGNWHPVIIPLSRFMATSGFNLNNVNQSFMVASVTAPAAGVEYFFDNVYYSPSPLGVKEDAELKASVNLFPNPTSGELSFSKTRNLEGSEVVVMDMTGREILKAKVKANKVNVQALPPGLYRLSLQQNGKITYKRFIKK</sequence>
<reference evidence="4 5" key="1">
    <citation type="submission" date="2018-11" db="EMBL/GenBank/DDBJ databases">
        <title>Rufibacter latericius sp. nov., isolated from water in Baiyang Lake.</title>
        <authorList>
            <person name="Yang Y."/>
        </authorList>
    </citation>
    <scope>NUCLEOTIDE SEQUENCE [LARGE SCALE GENOMIC DNA]</scope>
    <source>
        <strain evidence="4 5">R-22-1c-1</strain>
    </source>
</reference>
<evidence type="ECO:0000313" key="4">
    <source>
        <dbReference type="EMBL" id="RNI30453.1"/>
    </source>
</evidence>
<dbReference type="PANTHER" id="PTHR10963">
    <property type="entry name" value="GLYCOSYL HYDROLASE-RELATED"/>
    <property type="match status" value="1"/>
</dbReference>
<evidence type="ECO:0000256" key="2">
    <source>
        <dbReference type="SAM" id="SignalP"/>
    </source>
</evidence>
<keyword evidence="2" id="KW-0732">Signal</keyword>
<accession>A0A3M9MZY5</accession>
<dbReference type="SUPFAM" id="SSF49899">
    <property type="entry name" value="Concanavalin A-like lectins/glucanases"/>
    <property type="match status" value="1"/>
</dbReference>
<feature type="signal peptide" evidence="2">
    <location>
        <begin position="1"/>
        <end position="32"/>
    </location>
</feature>
<evidence type="ECO:0000313" key="5">
    <source>
        <dbReference type="Proteomes" id="UP000272117"/>
    </source>
</evidence>
<dbReference type="InterPro" id="IPR026444">
    <property type="entry name" value="Secre_tail"/>
</dbReference>
<dbReference type="Gene3D" id="2.60.120.430">
    <property type="entry name" value="Galactose-binding lectin"/>
    <property type="match status" value="1"/>
</dbReference>
<gene>
    <name evidence="4" type="ORF">EFB08_04090</name>
</gene>
<dbReference type="OrthoDB" id="9776255at2"/>
<feature type="chain" id="PRO_5018334729" evidence="2">
    <location>
        <begin position="33"/>
        <end position="553"/>
    </location>
</feature>
<dbReference type="CDD" id="cd08023">
    <property type="entry name" value="GH16_laminarinase_like"/>
    <property type="match status" value="1"/>
</dbReference>
<dbReference type="EMBL" id="RJJD01000002">
    <property type="protein sequence ID" value="RNI30453.1"/>
    <property type="molecule type" value="Genomic_DNA"/>
</dbReference>
<dbReference type="Pfam" id="PF00722">
    <property type="entry name" value="Glyco_hydro_16"/>
    <property type="match status" value="1"/>
</dbReference>
<dbReference type="AlphaFoldDB" id="A0A3M9MZY5"/>
<dbReference type="Pfam" id="PF18962">
    <property type="entry name" value="Por_Secre_tail"/>
    <property type="match status" value="1"/>
</dbReference>
<dbReference type="PANTHER" id="PTHR10963:SF55">
    <property type="entry name" value="GLYCOSIDE HYDROLASE FAMILY 16 PROTEIN"/>
    <property type="match status" value="1"/>
</dbReference>
<organism evidence="4 5">
    <name type="scientific">Rufibacter latericius</name>
    <dbReference type="NCBI Taxonomy" id="2487040"/>
    <lineage>
        <taxon>Bacteria</taxon>
        <taxon>Pseudomonadati</taxon>
        <taxon>Bacteroidota</taxon>
        <taxon>Cytophagia</taxon>
        <taxon>Cytophagales</taxon>
        <taxon>Hymenobacteraceae</taxon>
        <taxon>Rufibacter</taxon>
    </lineage>
</organism>
<dbReference type="InterPro" id="IPR013320">
    <property type="entry name" value="ConA-like_dom_sf"/>
</dbReference>
<evidence type="ECO:0000259" key="3">
    <source>
        <dbReference type="PROSITE" id="PS51762"/>
    </source>
</evidence>
<dbReference type="GO" id="GO:0004553">
    <property type="term" value="F:hydrolase activity, hydrolyzing O-glycosyl compounds"/>
    <property type="evidence" value="ECO:0007669"/>
    <property type="project" value="InterPro"/>
</dbReference>
<feature type="domain" description="GH16" evidence="3">
    <location>
        <begin position="35"/>
        <end position="285"/>
    </location>
</feature>
<dbReference type="NCBIfam" id="TIGR04183">
    <property type="entry name" value="Por_Secre_tail"/>
    <property type="match status" value="1"/>
</dbReference>